<comment type="caution">
    <text evidence="2">The sequence shown here is derived from an EMBL/GenBank/DDBJ whole genome shotgun (WGS) entry which is preliminary data.</text>
</comment>
<proteinExistence type="predicted"/>
<feature type="compositionally biased region" description="Basic and acidic residues" evidence="1">
    <location>
        <begin position="20"/>
        <end position="35"/>
    </location>
</feature>
<dbReference type="AlphaFoldDB" id="A0A7J9BPN9"/>
<accession>A0A7J9BPN9</accession>
<evidence type="ECO:0000313" key="2">
    <source>
        <dbReference type="EMBL" id="MBA0738158.1"/>
    </source>
</evidence>
<gene>
    <name evidence="2" type="ORF">Gogos_011562</name>
</gene>
<dbReference type="EMBL" id="JABEZY010000005">
    <property type="protein sequence ID" value="MBA0738158.1"/>
    <property type="molecule type" value="Genomic_DNA"/>
</dbReference>
<reference evidence="2 3" key="1">
    <citation type="journal article" date="2019" name="Genome Biol. Evol.">
        <title>Insights into the evolution of the New World diploid cottons (Gossypium, subgenus Houzingenia) based on genome sequencing.</title>
        <authorList>
            <person name="Grover C.E."/>
            <person name="Arick M.A. 2nd"/>
            <person name="Thrash A."/>
            <person name="Conover J.L."/>
            <person name="Sanders W.S."/>
            <person name="Peterson D.G."/>
            <person name="Frelichowski J.E."/>
            <person name="Scheffler J.A."/>
            <person name="Scheffler B.E."/>
            <person name="Wendel J.F."/>
        </authorList>
    </citation>
    <scope>NUCLEOTIDE SEQUENCE [LARGE SCALE GENOMIC DNA]</scope>
    <source>
        <strain evidence="2">5</strain>
        <tissue evidence="2">Leaf</tissue>
    </source>
</reference>
<keyword evidence="3" id="KW-1185">Reference proteome</keyword>
<evidence type="ECO:0000313" key="3">
    <source>
        <dbReference type="Proteomes" id="UP000593579"/>
    </source>
</evidence>
<organism evidence="2 3">
    <name type="scientific">Gossypium gossypioides</name>
    <name type="common">Mexican cotton</name>
    <name type="synonym">Selera gossypioides</name>
    <dbReference type="NCBI Taxonomy" id="34282"/>
    <lineage>
        <taxon>Eukaryota</taxon>
        <taxon>Viridiplantae</taxon>
        <taxon>Streptophyta</taxon>
        <taxon>Embryophyta</taxon>
        <taxon>Tracheophyta</taxon>
        <taxon>Spermatophyta</taxon>
        <taxon>Magnoliopsida</taxon>
        <taxon>eudicotyledons</taxon>
        <taxon>Gunneridae</taxon>
        <taxon>Pentapetalae</taxon>
        <taxon>rosids</taxon>
        <taxon>malvids</taxon>
        <taxon>Malvales</taxon>
        <taxon>Malvaceae</taxon>
        <taxon>Malvoideae</taxon>
        <taxon>Gossypium</taxon>
    </lineage>
</organism>
<feature type="region of interest" description="Disordered" evidence="1">
    <location>
        <begin position="1"/>
        <end position="42"/>
    </location>
</feature>
<sequence>MHPPPPIYHPRPPLLPIESSQKRSQSECEGERSDPPCHSTNW</sequence>
<dbReference type="Proteomes" id="UP000593579">
    <property type="component" value="Unassembled WGS sequence"/>
</dbReference>
<protein>
    <submittedName>
        <fullName evidence="2">Uncharacterized protein</fullName>
    </submittedName>
</protein>
<name>A0A7J9BPN9_GOSGO</name>
<evidence type="ECO:0000256" key="1">
    <source>
        <dbReference type="SAM" id="MobiDB-lite"/>
    </source>
</evidence>
<feature type="compositionally biased region" description="Pro residues" evidence="1">
    <location>
        <begin position="1"/>
        <end position="15"/>
    </location>
</feature>